<comment type="caution">
    <text evidence="1">The sequence shown here is derived from an EMBL/GenBank/DDBJ whole genome shotgun (WGS) entry which is preliminary data.</text>
</comment>
<accession>A0A9W8EDT2</accession>
<dbReference type="GO" id="GO:0034244">
    <property type="term" value="P:negative regulation of transcription elongation by RNA polymerase II"/>
    <property type="evidence" value="ECO:0007669"/>
    <property type="project" value="TreeGrafter"/>
</dbReference>
<gene>
    <name evidence="1" type="ORF">H4R34_002187</name>
</gene>
<evidence type="ECO:0000313" key="2">
    <source>
        <dbReference type="Proteomes" id="UP001151582"/>
    </source>
</evidence>
<protein>
    <recommendedName>
        <fullName evidence="3">Cofactor of BRCA1-domain-containing protein</fullName>
    </recommendedName>
</protein>
<dbReference type="PANTHER" id="PTHR13503:SF3">
    <property type="entry name" value="NEGATIVE ELONGATION FACTOR B"/>
    <property type="match status" value="1"/>
</dbReference>
<name>A0A9W8EDT2_9FUNG</name>
<dbReference type="AlphaFoldDB" id="A0A9W8EDT2"/>
<organism evidence="1 2">
    <name type="scientific">Dimargaris verticillata</name>
    <dbReference type="NCBI Taxonomy" id="2761393"/>
    <lineage>
        <taxon>Eukaryota</taxon>
        <taxon>Fungi</taxon>
        <taxon>Fungi incertae sedis</taxon>
        <taxon>Zoopagomycota</taxon>
        <taxon>Kickxellomycotina</taxon>
        <taxon>Dimargaritomycetes</taxon>
        <taxon>Dimargaritales</taxon>
        <taxon>Dimargaritaceae</taxon>
        <taxon>Dimargaris</taxon>
    </lineage>
</organism>
<evidence type="ECO:0008006" key="3">
    <source>
        <dbReference type="Google" id="ProtNLM"/>
    </source>
</evidence>
<dbReference type="PANTHER" id="PTHR13503">
    <property type="entry name" value="NEGATIVE ELONGATION FACTOR COMPLEX MEMBER B"/>
    <property type="match status" value="1"/>
</dbReference>
<evidence type="ECO:0000313" key="1">
    <source>
        <dbReference type="EMBL" id="KAJ1981151.1"/>
    </source>
</evidence>
<sequence>MADKYLIAGSGGSYIRKALSESDPKRVINEVQDQHRLNVPTAATAFPILDTSGTSHRLIHTACLDALKKHVMAKITPDLSDHDYQRLLNSTLPYLGVPQLRDVPLALLKLHPERITDAAKQTIISETELYTTCPVEIRRHMWINDPVLFRDFVRPLLDAYRQDKRLVTAAREMRPTDALAITRLRRNHPTIVALADAIHTNVSLYNLVLSIFRTSFLSTGERTYCNLRFDLLMKIHNNDVKVVYDKDPCHLLVWYLDACIRNQAMDDRRIRDMQSFFDNVPREDPVYGDIAMILYGDFVFHIFSLQLLRILKHAVMTGSDPASDRSLKWAATILKLGTRAKTMIETRDFRVHKIDKEVVAKFMATLAQIIATDDQRDRARVKRKAAQGIGPTDAGFWTLDDDSGEDETEGDMPHMTDTEMQIIASNQVALQVYCQYILDRLAQLDCVALIQGLPVMLACQATDDSSNVGPVKLDSFIQSFVSCLLSPIRPLYPYVLNHARLHDIILTKFLLRLIPSHSLALSQLFRLCGALQAALVSANPGPADVAAVQNKPEAFRLIAEWVDEGCKLGLEHQFEQQPEVVDACQHLIQKSPAAAGPYQLSPRNQVHVAKFLESGTKPAQ</sequence>
<dbReference type="InterPro" id="IPR010405">
    <property type="entry name" value="COBRA1"/>
</dbReference>
<dbReference type="EMBL" id="JANBQB010000136">
    <property type="protein sequence ID" value="KAJ1981151.1"/>
    <property type="molecule type" value="Genomic_DNA"/>
</dbReference>
<dbReference type="OrthoDB" id="5548359at2759"/>
<keyword evidence="2" id="KW-1185">Reference proteome</keyword>
<reference evidence="1" key="1">
    <citation type="submission" date="2022-07" db="EMBL/GenBank/DDBJ databases">
        <title>Phylogenomic reconstructions and comparative analyses of Kickxellomycotina fungi.</title>
        <authorList>
            <person name="Reynolds N.K."/>
            <person name="Stajich J.E."/>
            <person name="Barry K."/>
            <person name="Grigoriev I.V."/>
            <person name="Crous P."/>
            <person name="Smith M.E."/>
        </authorList>
    </citation>
    <scope>NUCLEOTIDE SEQUENCE</scope>
    <source>
        <strain evidence="1">RSA 567</strain>
    </source>
</reference>
<proteinExistence type="predicted"/>
<dbReference type="GO" id="GO:0032021">
    <property type="term" value="C:NELF complex"/>
    <property type="evidence" value="ECO:0007669"/>
    <property type="project" value="TreeGrafter"/>
</dbReference>
<dbReference type="Pfam" id="PF06209">
    <property type="entry name" value="COBRA1"/>
    <property type="match status" value="1"/>
</dbReference>
<dbReference type="Proteomes" id="UP001151582">
    <property type="component" value="Unassembled WGS sequence"/>
</dbReference>